<comment type="caution">
    <text evidence="1">The sequence shown here is derived from an EMBL/GenBank/DDBJ whole genome shotgun (WGS) entry which is preliminary data.</text>
</comment>
<keyword evidence="2" id="KW-1185">Reference proteome</keyword>
<evidence type="ECO:0000313" key="1">
    <source>
        <dbReference type="EMBL" id="KAG2373709.1"/>
    </source>
</evidence>
<proteinExistence type="predicted"/>
<protein>
    <recommendedName>
        <fullName evidence="3">F-box domain-containing protein</fullName>
    </recommendedName>
</protein>
<name>A0AA88GFM2_NAELO</name>
<dbReference type="AlphaFoldDB" id="A0AA88GFM2"/>
<evidence type="ECO:0000313" key="2">
    <source>
        <dbReference type="Proteomes" id="UP000816034"/>
    </source>
</evidence>
<reference evidence="1 2" key="1">
    <citation type="journal article" date="2018" name="BMC Genomics">
        <title>The genome of Naegleria lovaniensis, the basis for a comparative approach to unravel pathogenicity factors of the human pathogenic amoeba N. fowleri.</title>
        <authorList>
            <person name="Liechti N."/>
            <person name="Schurch N."/>
            <person name="Bruggmann R."/>
            <person name="Wittwer M."/>
        </authorList>
    </citation>
    <scope>NUCLEOTIDE SEQUENCE [LARGE SCALE GENOMIC DNA]</scope>
    <source>
        <strain evidence="1 2">ATCC 30569</strain>
    </source>
</reference>
<accession>A0AA88GFM2</accession>
<dbReference type="Proteomes" id="UP000816034">
    <property type="component" value="Unassembled WGS sequence"/>
</dbReference>
<dbReference type="RefSeq" id="XP_044542883.1">
    <property type="nucleotide sequence ID" value="XM_044687492.1"/>
</dbReference>
<dbReference type="GeneID" id="68104252"/>
<evidence type="ECO:0008006" key="3">
    <source>
        <dbReference type="Google" id="ProtNLM"/>
    </source>
</evidence>
<dbReference type="EMBL" id="PYSW02000051">
    <property type="protein sequence ID" value="KAG2373709.1"/>
    <property type="molecule type" value="Genomic_DNA"/>
</dbReference>
<organism evidence="1 2">
    <name type="scientific">Naegleria lovaniensis</name>
    <name type="common">Amoeba</name>
    <dbReference type="NCBI Taxonomy" id="51637"/>
    <lineage>
        <taxon>Eukaryota</taxon>
        <taxon>Discoba</taxon>
        <taxon>Heterolobosea</taxon>
        <taxon>Tetramitia</taxon>
        <taxon>Eutetramitia</taxon>
        <taxon>Vahlkampfiidae</taxon>
        <taxon>Naegleria</taxon>
    </lineage>
</organism>
<gene>
    <name evidence="1" type="ORF">C9374_011798</name>
</gene>
<sequence>MTGGCFSFFRALEDDEDQHHEMEFKLFQNYGDYIFTILPPEIVDTIFEYLHTFQLLTLMRVNVFVEFRVLRFIIMGDNDVQYLKKRDERLGRNIKSAVYFPSASLHFFLDALMRYSKLMKNSNITAEDDFERVLRIYRFNLTIFNWKTLLEHSNSRSSKANVEQVLKKLQTLIEAFQIQELVIGCFEQVLKWLDTALKNTKQPLRSIKRLTVLNSKSRFHFKQPQQFHMSNLPLQALHGYLVKSITDVQHLCAQQKLCNNLEFLTIVICESERNTLDLVLRNVLTSMPNLLYLSLEISVPFFERRCTVIIDDQMVELLQQSKLKRLKIPKGYKTTDVSLVLNTNKVIKNCLPKVEELLLICNIHPQNIEMHNALMVLFPLHPLKEFSYIHNTFTSEIVNQMSITEKLHVYHVTDGMLPKTQSTHMTLNGNKSNYTVRMNEQWIPSLNI</sequence>